<protein>
    <submittedName>
        <fullName evidence="1">Uncharacterized protein</fullName>
    </submittedName>
</protein>
<reference evidence="1" key="1">
    <citation type="submission" date="2021-02" db="EMBL/GenBank/DDBJ databases">
        <authorList>
            <person name="Nowell W R."/>
        </authorList>
    </citation>
    <scope>NUCLEOTIDE SEQUENCE</scope>
</reference>
<evidence type="ECO:0000313" key="1">
    <source>
        <dbReference type="EMBL" id="CAF1647079.1"/>
    </source>
</evidence>
<sequence>MQDVVVIWLDNQIDHNNADCQLTIAQLEHITDNVTTFTDNDECVEYILNCNDHQ</sequence>
<keyword evidence="2" id="KW-1185">Reference proteome</keyword>
<name>A0A816EIZ1_ADIRI</name>
<dbReference type="EMBL" id="CAJNOR010009680">
    <property type="protein sequence ID" value="CAF1647079.1"/>
    <property type="molecule type" value="Genomic_DNA"/>
</dbReference>
<dbReference type="Proteomes" id="UP000663828">
    <property type="component" value="Unassembled WGS sequence"/>
</dbReference>
<evidence type="ECO:0000313" key="2">
    <source>
        <dbReference type="Proteomes" id="UP000663828"/>
    </source>
</evidence>
<organism evidence="1 2">
    <name type="scientific">Adineta ricciae</name>
    <name type="common">Rotifer</name>
    <dbReference type="NCBI Taxonomy" id="249248"/>
    <lineage>
        <taxon>Eukaryota</taxon>
        <taxon>Metazoa</taxon>
        <taxon>Spiralia</taxon>
        <taxon>Gnathifera</taxon>
        <taxon>Rotifera</taxon>
        <taxon>Eurotatoria</taxon>
        <taxon>Bdelloidea</taxon>
        <taxon>Adinetida</taxon>
        <taxon>Adinetidae</taxon>
        <taxon>Adineta</taxon>
    </lineage>
</organism>
<accession>A0A816EIZ1</accession>
<proteinExistence type="predicted"/>
<gene>
    <name evidence="1" type="ORF">XAT740_LOCUS54307</name>
</gene>
<dbReference type="AlphaFoldDB" id="A0A816EIZ1"/>
<feature type="non-terminal residue" evidence="1">
    <location>
        <position position="54"/>
    </location>
</feature>
<comment type="caution">
    <text evidence="1">The sequence shown here is derived from an EMBL/GenBank/DDBJ whole genome shotgun (WGS) entry which is preliminary data.</text>
</comment>